<dbReference type="Gene3D" id="3.40.50.150">
    <property type="entry name" value="Vaccinia Virus protein VP39"/>
    <property type="match status" value="1"/>
</dbReference>
<dbReference type="CDD" id="cd02440">
    <property type="entry name" value="AdoMet_MTases"/>
    <property type="match status" value="1"/>
</dbReference>
<name>A0A7W7WAZ2_9ACTN</name>
<gene>
    <name evidence="3" type="ORF">FHR32_003995</name>
</gene>
<dbReference type="AlphaFoldDB" id="A0A7W7WAZ2"/>
<evidence type="ECO:0000256" key="1">
    <source>
        <dbReference type="SAM" id="Coils"/>
    </source>
</evidence>
<dbReference type="SUPFAM" id="SSF53335">
    <property type="entry name" value="S-adenosyl-L-methionine-dependent methyltransferases"/>
    <property type="match status" value="1"/>
</dbReference>
<evidence type="ECO:0000256" key="2">
    <source>
        <dbReference type="SAM" id="MobiDB-lite"/>
    </source>
</evidence>
<reference evidence="3 4" key="1">
    <citation type="submission" date="2020-08" db="EMBL/GenBank/DDBJ databases">
        <title>Sequencing the genomes of 1000 actinobacteria strains.</title>
        <authorList>
            <person name="Klenk H.-P."/>
        </authorList>
    </citation>
    <scope>NUCLEOTIDE SEQUENCE [LARGE SCALE GENOMIC DNA]</scope>
    <source>
        <strain evidence="3 4">DSM 43023</strain>
    </source>
</reference>
<evidence type="ECO:0008006" key="5">
    <source>
        <dbReference type="Google" id="ProtNLM"/>
    </source>
</evidence>
<protein>
    <recommendedName>
        <fullName evidence="5">Class I SAM-dependent methyltransferase</fullName>
    </recommendedName>
</protein>
<feature type="coiled-coil region" evidence="1">
    <location>
        <begin position="526"/>
        <end position="574"/>
    </location>
</feature>
<dbReference type="InterPro" id="IPR029063">
    <property type="entry name" value="SAM-dependent_MTases_sf"/>
</dbReference>
<accession>A0A7W7WAZ2</accession>
<dbReference type="Proteomes" id="UP000534286">
    <property type="component" value="Unassembled WGS sequence"/>
</dbReference>
<sequence>MICDDAVARVRLIGGEMLEWSDTERDGSPGAGVLGELLRPLLPSGARVLVAGPHPAALLDEPVAGACELSVLLRSYSDACRLAEQHEVTVYCGSLEKAAFSEGFDVVIALDGVERLMSFDHAGSSWAEALRRLVGMLAPGGTLVLGVENPLGVHRFAGDPSEVHERADDDWAAAELDQSRPVNLEQLTDLLDGSGLTLGRSYAAYGHPSGPHLLLDVSALETASAPTALAVAACAGVFGTPPAGYDSRHLCRMAIAGGLGARIATRWVVVAHAAGGRSATTPVALTMDADAAPYWRLPCELAPAARGGWVRRARGDRTLRVSGRVIRTPGLLDGPIPEGRFLAEILMAACTRNDVVAIREVLGLFLWWMESQGADGKVPGWTAFAVADNVIFDGTRFALLDASWQLPGELDTDVVLARVMRHFAVRLLDSGQWHPWSWQLGTDRLTLTLLSMMGRTADLEIVRRGAELDAEIDADLAGSREDGAQDGVSGEDRPVQDEAVPDEPGQEEPGQPGQGRGAPGRWRESYRELYAARGRLRAKLEEAQQKITVLERDLDTAEAKLLKAVRAVKQAERRDERIRSSAGFRVGRVITASAAALRPVRRMFGAGPERGAD</sequence>
<feature type="region of interest" description="Disordered" evidence="2">
    <location>
        <begin position="473"/>
        <end position="522"/>
    </location>
</feature>
<evidence type="ECO:0000313" key="4">
    <source>
        <dbReference type="Proteomes" id="UP000534286"/>
    </source>
</evidence>
<evidence type="ECO:0000313" key="3">
    <source>
        <dbReference type="EMBL" id="MBB4939690.1"/>
    </source>
</evidence>
<organism evidence="3 4">
    <name type="scientific">Streptosporangium album</name>
    <dbReference type="NCBI Taxonomy" id="47479"/>
    <lineage>
        <taxon>Bacteria</taxon>
        <taxon>Bacillati</taxon>
        <taxon>Actinomycetota</taxon>
        <taxon>Actinomycetes</taxon>
        <taxon>Streptosporangiales</taxon>
        <taxon>Streptosporangiaceae</taxon>
        <taxon>Streptosporangium</taxon>
    </lineage>
</organism>
<keyword evidence="4" id="KW-1185">Reference proteome</keyword>
<dbReference type="RefSeq" id="WP_184755619.1">
    <property type="nucleotide sequence ID" value="NZ_BAABEK010000016.1"/>
</dbReference>
<keyword evidence="1" id="KW-0175">Coiled coil</keyword>
<comment type="caution">
    <text evidence="3">The sequence shown here is derived from an EMBL/GenBank/DDBJ whole genome shotgun (WGS) entry which is preliminary data.</text>
</comment>
<proteinExistence type="predicted"/>
<dbReference type="EMBL" id="JACHJU010000001">
    <property type="protein sequence ID" value="MBB4939690.1"/>
    <property type="molecule type" value="Genomic_DNA"/>
</dbReference>